<gene>
    <name evidence="1" type="ORF">AVEN_127063_1</name>
</gene>
<evidence type="ECO:0000313" key="2">
    <source>
        <dbReference type="Proteomes" id="UP000499080"/>
    </source>
</evidence>
<dbReference type="AlphaFoldDB" id="A0A4Y2I2I0"/>
<accession>A0A4Y2I2I0</accession>
<dbReference type="EMBL" id="BGPR01002327">
    <property type="protein sequence ID" value="GBM71692.1"/>
    <property type="molecule type" value="Genomic_DNA"/>
</dbReference>
<reference evidence="1 2" key="1">
    <citation type="journal article" date="2019" name="Sci. Rep.">
        <title>Orb-weaving spider Araneus ventricosus genome elucidates the spidroin gene catalogue.</title>
        <authorList>
            <person name="Kono N."/>
            <person name="Nakamura H."/>
            <person name="Ohtoshi R."/>
            <person name="Moran D.A.P."/>
            <person name="Shinohara A."/>
            <person name="Yoshida Y."/>
            <person name="Fujiwara M."/>
            <person name="Mori M."/>
            <person name="Tomita M."/>
            <person name="Arakawa K."/>
        </authorList>
    </citation>
    <scope>NUCLEOTIDE SEQUENCE [LARGE SCALE GENOMIC DNA]</scope>
</reference>
<sequence length="166" mass="19887">MSDYINHHNTIPNTELPYDFLKGGIDVYAPPNPSHYQTYAKDRRGERYAKDEHGNEYTNEHAYARLYAKGQYYPRLENGKEVYSYFGNDRQKYAKDTYRNQFYAQSEDGREYCAHFQTQPRVLHYYAKDSDDVERYPCEGSVEKASTGEYRRAKNREEYYPRIVYE</sequence>
<organism evidence="1 2">
    <name type="scientific">Araneus ventricosus</name>
    <name type="common">Orbweaver spider</name>
    <name type="synonym">Epeira ventricosa</name>
    <dbReference type="NCBI Taxonomy" id="182803"/>
    <lineage>
        <taxon>Eukaryota</taxon>
        <taxon>Metazoa</taxon>
        <taxon>Ecdysozoa</taxon>
        <taxon>Arthropoda</taxon>
        <taxon>Chelicerata</taxon>
        <taxon>Arachnida</taxon>
        <taxon>Araneae</taxon>
        <taxon>Araneomorphae</taxon>
        <taxon>Entelegynae</taxon>
        <taxon>Araneoidea</taxon>
        <taxon>Araneidae</taxon>
        <taxon>Araneus</taxon>
    </lineage>
</organism>
<evidence type="ECO:0000313" key="1">
    <source>
        <dbReference type="EMBL" id="GBM71692.1"/>
    </source>
</evidence>
<keyword evidence="2" id="KW-1185">Reference proteome</keyword>
<dbReference type="Proteomes" id="UP000499080">
    <property type="component" value="Unassembled WGS sequence"/>
</dbReference>
<protein>
    <submittedName>
        <fullName evidence="1">Uncharacterized protein</fullName>
    </submittedName>
</protein>
<name>A0A4Y2I2I0_ARAVE</name>
<proteinExistence type="predicted"/>
<comment type="caution">
    <text evidence="1">The sequence shown here is derived from an EMBL/GenBank/DDBJ whole genome shotgun (WGS) entry which is preliminary data.</text>
</comment>